<keyword evidence="2" id="KW-0449">Lipoprotein</keyword>
<organism evidence="3 4">
    <name type="scientific">Lysobacter niastensis</name>
    <dbReference type="NCBI Taxonomy" id="380629"/>
    <lineage>
        <taxon>Bacteria</taxon>
        <taxon>Pseudomonadati</taxon>
        <taxon>Pseudomonadota</taxon>
        <taxon>Gammaproteobacteria</taxon>
        <taxon>Lysobacterales</taxon>
        <taxon>Lysobacteraceae</taxon>
        <taxon>Lysobacter</taxon>
    </lineage>
</organism>
<feature type="chain" id="PRO_5044993363" evidence="2">
    <location>
        <begin position="23"/>
        <end position="520"/>
    </location>
</feature>
<dbReference type="PANTHER" id="PTHR30203">
    <property type="entry name" value="OUTER MEMBRANE CATION EFFLUX PROTEIN"/>
    <property type="match status" value="1"/>
</dbReference>
<comment type="caution">
    <text evidence="3">The sequence shown here is derived from an EMBL/GenBank/DDBJ whole genome shotgun (WGS) entry which is preliminary data.</text>
</comment>
<dbReference type="Gene3D" id="2.20.200.10">
    <property type="entry name" value="Outer membrane efflux proteins (OEP)"/>
    <property type="match status" value="1"/>
</dbReference>
<proteinExistence type="inferred from homology"/>
<evidence type="ECO:0000313" key="4">
    <source>
        <dbReference type="Proteomes" id="UP001429984"/>
    </source>
</evidence>
<evidence type="ECO:0000256" key="1">
    <source>
        <dbReference type="ARBA" id="ARBA00007613"/>
    </source>
</evidence>
<feature type="signal peptide" evidence="2">
    <location>
        <begin position="1"/>
        <end position="22"/>
    </location>
</feature>
<dbReference type="PROSITE" id="PS51257">
    <property type="entry name" value="PROKAR_LIPOPROTEIN"/>
    <property type="match status" value="1"/>
</dbReference>
<comment type="subcellular location">
    <subcellularLocation>
        <location evidence="2">Cell outer membrane</location>
        <topology evidence="2">Lipid-anchor</topology>
    </subcellularLocation>
</comment>
<dbReference type="Gene3D" id="1.20.1600.10">
    <property type="entry name" value="Outer membrane efflux proteins (OEP)"/>
    <property type="match status" value="1"/>
</dbReference>
<dbReference type="PANTHER" id="PTHR30203:SF25">
    <property type="entry name" value="OUTER MEMBRANE PROTEIN-RELATED"/>
    <property type="match status" value="1"/>
</dbReference>
<keyword evidence="2" id="KW-1134">Transmembrane beta strand</keyword>
<dbReference type="EMBL" id="JADLZT010000013">
    <property type="protein sequence ID" value="MBF6026020.1"/>
    <property type="molecule type" value="Genomic_DNA"/>
</dbReference>
<evidence type="ECO:0000313" key="3">
    <source>
        <dbReference type="EMBL" id="MBF6026020.1"/>
    </source>
</evidence>
<reference evidence="3 4" key="1">
    <citation type="submission" date="2020-11" db="EMBL/GenBank/DDBJ databases">
        <title>Draft Genome Sequence and Secondary Metabolite Biosynthetic Potential of the Lysobacter niastensis Type strain DSM 18481.</title>
        <authorList>
            <person name="Turrini P."/>
            <person name="Artuso I."/>
            <person name="Tescari M."/>
            <person name="Lugli G.A."/>
            <person name="Frangipani E."/>
            <person name="Ventura M."/>
            <person name="Visca P."/>
        </authorList>
    </citation>
    <scope>NUCLEOTIDE SEQUENCE [LARGE SCALE GENOMIC DNA]</scope>
    <source>
        <strain evidence="3 4">DSM 18481</strain>
    </source>
</reference>
<dbReference type="InterPro" id="IPR003423">
    <property type="entry name" value="OMP_efflux"/>
</dbReference>
<protein>
    <submittedName>
        <fullName evidence="3">TolC family protein</fullName>
    </submittedName>
</protein>
<dbReference type="Proteomes" id="UP001429984">
    <property type="component" value="Unassembled WGS sequence"/>
</dbReference>
<dbReference type="SUPFAM" id="SSF56954">
    <property type="entry name" value="Outer membrane efflux proteins (OEP)"/>
    <property type="match status" value="1"/>
</dbReference>
<keyword evidence="2" id="KW-0564">Palmitate</keyword>
<accession>A0ABS0BAK2</accession>
<dbReference type="InterPro" id="IPR010131">
    <property type="entry name" value="MdtP/NodT-like"/>
</dbReference>
<name>A0ABS0BAK2_9GAMM</name>
<keyword evidence="2" id="KW-0732">Signal</keyword>
<dbReference type="Pfam" id="PF02321">
    <property type="entry name" value="OEP"/>
    <property type="match status" value="2"/>
</dbReference>
<dbReference type="NCBIfam" id="TIGR01845">
    <property type="entry name" value="outer_NodT"/>
    <property type="match status" value="1"/>
</dbReference>
<keyword evidence="2" id="KW-0812">Transmembrane</keyword>
<keyword evidence="2" id="KW-0472">Membrane</keyword>
<comment type="similarity">
    <text evidence="1 2">Belongs to the outer membrane factor (OMF) (TC 1.B.17) family.</text>
</comment>
<sequence>MSQGARGLGIASVVAAAALATACTTLGPDYREPELAWLKAWQSDLYGQVESPEQQTQVDLRFWWRAFNDPVLDGLIETARRENPTLRIAGLRILESRAVLGIAGANRYPQVQQVNGAATYVDNHESGGQAPDKDQHFTAYSASFDLIWELDFWGRFQRGVESAEAGFFASITNQQDVQVLLSAQVADLYYAYRTTLLRIDIARKNAAIQKRSLEITQRLFESGEESELDLQSAKSQYLGTVALIPELESNLVRIRNALSALLGRLPGDMPELASVSGPLPDVRAVAIGDLPARLLLRRRDVRTAAWQVAAQSAQIGIAKADYFPAISLVGSIGWSTSSVDGSPEVRTFAAGPALRWNIFDYGRIGNNVRLQDARLQEAIEQFRNSALLAAQEIDDAAIVVVKTGEQQEPLGGAARAAERSLDLANTLYQEGYADFDRVLDAQRVMFTQAERELLNDSAHISAVITLYKAFGGGWVDMPMEAIVPQPVRDEMRARTDWGDLLTAPLPDRLHEPPIETGSQR</sequence>
<keyword evidence="4" id="KW-1185">Reference proteome</keyword>
<gene>
    <name evidence="3" type="ORF">IU514_18475</name>
</gene>
<evidence type="ECO:0000256" key="2">
    <source>
        <dbReference type="RuleBase" id="RU362097"/>
    </source>
</evidence>
<dbReference type="RefSeq" id="WP_194932620.1">
    <property type="nucleotide sequence ID" value="NZ_JADLZT010000013.1"/>
</dbReference>